<dbReference type="SUPFAM" id="SSF101690">
    <property type="entry name" value="PAZ domain"/>
    <property type="match status" value="1"/>
</dbReference>
<dbReference type="InterPro" id="IPR003100">
    <property type="entry name" value="PAZ_dom"/>
</dbReference>
<gene>
    <name evidence="2" type="ORF">PVAND_013438</name>
</gene>
<dbReference type="AlphaFoldDB" id="A0A9J6CQP8"/>
<comment type="caution">
    <text evidence="2">The sequence shown here is derived from an EMBL/GenBank/DDBJ whole genome shotgun (WGS) entry which is preliminary data.</text>
</comment>
<feature type="domain" description="PAZ" evidence="1">
    <location>
        <begin position="184"/>
        <end position="300"/>
    </location>
</feature>
<dbReference type="PANTHER" id="PTHR22891">
    <property type="entry name" value="EUKARYOTIC TRANSLATION INITIATION FACTOR 2C"/>
    <property type="match status" value="1"/>
</dbReference>
<evidence type="ECO:0000259" key="1">
    <source>
        <dbReference type="PROSITE" id="PS50821"/>
    </source>
</evidence>
<reference evidence="2" key="1">
    <citation type="submission" date="2021-03" db="EMBL/GenBank/DDBJ databases">
        <title>Chromosome level genome of the anhydrobiotic midge Polypedilum vanderplanki.</title>
        <authorList>
            <person name="Yoshida Y."/>
            <person name="Kikawada T."/>
            <person name="Gusev O."/>
        </authorList>
    </citation>
    <scope>NUCLEOTIDE SEQUENCE</scope>
    <source>
        <strain evidence="2">NIAS01</strain>
        <tissue evidence="2">Whole body or cell culture</tissue>
    </source>
</reference>
<dbReference type="EMBL" id="JADBJN010000001">
    <property type="protein sequence ID" value="KAG5684199.1"/>
    <property type="molecule type" value="Genomic_DNA"/>
</dbReference>
<accession>A0A9J6CQP8</accession>
<dbReference type="GO" id="GO:0003723">
    <property type="term" value="F:RNA binding"/>
    <property type="evidence" value="ECO:0007669"/>
    <property type="project" value="InterPro"/>
</dbReference>
<dbReference type="Proteomes" id="UP001107558">
    <property type="component" value="Chromosome 1"/>
</dbReference>
<dbReference type="Gene3D" id="2.170.260.10">
    <property type="entry name" value="paz domain"/>
    <property type="match status" value="1"/>
</dbReference>
<dbReference type="Pfam" id="PF02170">
    <property type="entry name" value="PAZ"/>
    <property type="match status" value="1"/>
</dbReference>
<dbReference type="GO" id="GO:0035194">
    <property type="term" value="P:regulatory ncRNA-mediated post-transcriptional gene silencing"/>
    <property type="evidence" value="ECO:0007669"/>
    <property type="project" value="UniProtKB-ARBA"/>
</dbReference>
<dbReference type="OrthoDB" id="8195769at2759"/>
<evidence type="ECO:0000313" key="2">
    <source>
        <dbReference type="EMBL" id="KAG5684199.1"/>
    </source>
</evidence>
<dbReference type="CDD" id="cd02845">
    <property type="entry name" value="PAZ_piwi_like"/>
    <property type="match status" value="1"/>
</dbReference>
<dbReference type="SMART" id="SM00949">
    <property type="entry name" value="PAZ"/>
    <property type="match status" value="1"/>
</dbReference>
<evidence type="ECO:0000313" key="3">
    <source>
        <dbReference type="Proteomes" id="UP001107558"/>
    </source>
</evidence>
<proteinExistence type="predicted"/>
<keyword evidence="3" id="KW-1185">Reference proteome</keyword>
<sequence length="374" mass="44550">MLFHAQPKSQQKMKPFNFMDLNYNQLQLYCNKNASIYEYQIFTEFPLTHYIQELVNYFKEMDNVCLIEANDIVYLKKKLAKKVSLFKIGHPYSQKIEVTIKFRREIRKLKHCRKFFQTLFFTKIVDHLNDIGEPAEISDLNLSRLYNMSLTQGCWEGSVKMIDDNSNGIFLTYDVSHQITSQITLYEYMRREILKHQHHENCLEIVRQSFIGKTVMTRYNNKTYRIDDIDFATNPCSLFSSEEQELISFAKYYQTKYGIEIRHLSQPVIVHRIKIPNPENQNEHLSFVHCLLPELCYPVYNEWNPLGSNVYDEFNECLRCTPMVKEILSEWGFSLEPKLYNMPKPIFLFDTIKTAIASEEKKKSPWNFLYVFAR</sequence>
<protein>
    <recommendedName>
        <fullName evidence="1">PAZ domain-containing protein</fullName>
    </recommendedName>
</protein>
<organism evidence="2 3">
    <name type="scientific">Polypedilum vanderplanki</name>
    <name type="common">Sleeping chironomid midge</name>
    <dbReference type="NCBI Taxonomy" id="319348"/>
    <lineage>
        <taxon>Eukaryota</taxon>
        <taxon>Metazoa</taxon>
        <taxon>Ecdysozoa</taxon>
        <taxon>Arthropoda</taxon>
        <taxon>Hexapoda</taxon>
        <taxon>Insecta</taxon>
        <taxon>Pterygota</taxon>
        <taxon>Neoptera</taxon>
        <taxon>Endopterygota</taxon>
        <taxon>Diptera</taxon>
        <taxon>Nematocera</taxon>
        <taxon>Chironomoidea</taxon>
        <taxon>Chironomidae</taxon>
        <taxon>Chironominae</taxon>
        <taxon>Polypedilum</taxon>
        <taxon>Polypedilum</taxon>
    </lineage>
</organism>
<dbReference type="InterPro" id="IPR036085">
    <property type="entry name" value="PAZ_dom_sf"/>
</dbReference>
<dbReference type="GO" id="GO:0005737">
    <property type="term" value="C:cytoplasm"/>
    <property type="evidence" value="ECO:0007669"/>
    <property type="project" value="UniProtKB-ARBA"/>
</dbReference>
<dbReference type="GO" id="GO:0004521">
    <property type="term" value="F:RNA endonuclease activity"/>
    <property type="evidence" value="ECO:0007669"/>
    <property type="project" value="UniProtKB-ARBA"/>
</dbReference>
<name>A0A9J6CQP8_POLVA</name>
<dbReference type="PROSITE" id="PS50821">
    <property type="entry name" value="PAZ"/>
    <property type="match status" value="1"/>
</dbReference>